<proteinExistence type="predicted"/>
<gene>
    <name evidence="2" type="ORF">SAMN04488515_1683</name>
</gene>
<sequence length="68" mass="7079">MIIGYIILALGLVLIVEGLVYALAPSLVEDLLAALRNLSLEQRRIVGVVALASGVALVWIAATVLPGI</sequence>
<organism evidence="2 3">
    <name type="scientific">Cognatiyoonia koreensis</name>
    <dbReference type="NCBI Taxonomy" id="364200"/>
    <lineage>
        <taxon>Bacteria</taxon>
        <taxon>Pseudomonadati</taxon>
        <taxon>Pseudomonadota</taxon>
        <taxon>Alphaproteobacteria</taxon>
        <taxon>Rhodobacterales</taxon>
        <taxon>Paracoccaceae</taxon>
        <taxon>Cognatiyoonia</taxon>
    </lineage>
</organism>
<reference evidence="2 3" key="1">
    <citation type="submission" date="2016-10" db="EMBL/GenBank/DDBJ databases">
        <authorList>
            <person name="de Groot N.N."/>
        </authorList>
    </citation>
    <scope>NUCLEOTIDE SEQUENCE [LARGE SCALE GENOMIC DNA]</scope>
    <source>
        <strain evidence="2 3">DSM 17925</strain>
    </source>
</reference>
<evidence type="ECO:0008006" key="4">
    <source>
        <dbReference type="Google" id="ProtNLM"/>
    </source>
</evidence>
<name>A0A1I0Q5D1_9RHOB</name>
<protein>
    <recommendedName>
        <fullName evidence="4">DUF2065 domain-containing protein</fullName>
    </recommendedName>
</protein>
<dbReference type="EMBL" id="FOIZ01000001">
    <property type="protein sequence ID" value="SEW22192.1"/>
    <property type="molecule type" value="Genomic_DNA"/>
</dbReference>
<keyword evidence="1" id="KW-0812">Transmembrane</keyword>
<dbReference type="Pfam" id="PF09838">
    <property type="entry name" value="DUF2065"/>
    <property type="match status" value="1"/>
</dbReference>
<keyword evidence="1" id="KW-1133">Transmembrane helix</keyword>
<feature type="transmembrane region" description="Helical" evidence="1">
    <location>
        <begin position="6"/>
        <end position="24"/>
    </location>
</feature>
<dbReference type="InterPro" id="IPR019201">
    <property type="entry name" value="DUF2065"/>
</dbReference>
<evidence type="ECO:0000313" key="2">
    <source>
        <dbReference type="EMBL" id="SEW22192.1"/>
    </source>
</evidence>
<dbReference type="AlphaFoldDB" id="A0A1I0Q5D1"/>
<feature type="transmembrane region" description="Helical" evidence="1">
    <location>
        <begin position="45"/>
        <end position="65"/>
    </location>
</feature>
<dbReference type="STRING" id="364200.SAMN04488515_1683"/>
<accession>A0A1I0Q5D1</accession>
<dbReference type="Proteomes" id="UP000199167">
    <property type="component" value="Unassembled WGS sequence"/>
</dbReference>
<evidence type="ECO:0000313" key="3">
    <source>
        <dbReference type="Proteomes" id="UP000199167"/>
    </source>
</evidence>
<keyword evidence="3" id="KW-1185">Reference proteome</keyword>
<keyword evidence="1" id="KW-0472">Membrane</keyword>
<evidence type="ECO:0000256" key="1">
    <source>
        <dbReference type="SAM" id="Phobius"/>
    </source>
</evidence>